<evidence type="ECO:0000256" key="1">
    <source>
        <dbReference type="SAM" id="Phobius"/>
    </source>
</evidence>
<gene>
    <name evidence="2" type="ORF">A3J56_00400</name>
</gene>
<proteinExistence type="predicted"/>
<dbReference type="Gene3D" id="3.30.700.10">
    <property type="entry name" value="Glycoprotein, Type 4 Pilin"/>
    <property type="match status" value="1"/>
</dbReference>
<evidence type="ECO:0000313" key="2">
    <source>
        <dbReference type="EMBL" id="OGF74443.1"/>
    </source>
</evidence>
<name>A0A1F5WFN4_9BACT</name>
<organism evidence="2 3">
    <name type="scientific">Candidatus Giovannonibacteria bacterium RIFCSPHIGHO2_02_FULL_46_20</name>
    <dbReference type="NCBI Taxonomy" id="1798338"/>
    <lineage>
        <taxon>Bacteria</taxon>
        <taxon>Candidatus Giovannoniibacteriota</taxon>
    </lineage>
</organism>
<dbReference type="Proteomes" id="UP000178406">
    <property type="component" value="Unassembled WGS sequence"/>
</dbReference>
<evidence type="ECO:0008006" key="4">
    <source>
        <dbReference type="Google" id="ProtNLM"/>
    </source>
</evidence>
<dbReference type="SUPFAM" id="SSF54523">
    <property type="entry name" value="Pili subunits"/>
    <property type="match status" value="1"/>
</dbReference>
<dbReference type="STRING" id="1798338.A3J56_00400"/>
<reference evidence="2 3" key="1">
    <citation type="journal article" date="2016" name="Nat. Commun.">
        <title>Thousands of microbial genomes shed light on interconnected biogeochemical processes in an aquifer system.</title>
        <authorList>
            <person name="Anantharaman K."/>
            <person name="Brown C.T."/>
            <person name="Hug L.A."/>
            <person name="Sharon I."/>
            <person name="Castelle C.J."/>
            <person name="Probst A.J."/>
            <person name="Thomas B.C."/>
            <person name="Singh A."/>
            <person name="Wilkins M.J."/>
            <person name="Karaoz U."/>
            <person name="Brodie E.L."/>
            <person name="Williams K.H."/>
            <person name="Hubbard S.S."/>
            <person name="Banfield J.F."/>
        </authorList>
    </citation>
    <scope>NUCLEOTIDE SEQUENCE [LARGE SCALE GENOMIC DNA]</scope>
</reference>
<dbReference type="InterPro" id="IPR045584">
    <property type="entry name" value="Pilin-like"/>
</dbReference>
<dbReference type="Pfam" id="PF07963">
    <property type="entry name" value="N_methyl"/>
    <property type="match status" value="1"/>
</dbReference>
<feature type="transmembrane region" description="Helical" evidence="1">
    <location>
        <begin position="12"/>
        <end position="33"/>
    </location>
</feature>
<accession>A0A1F5WFN4</accession>
<dbReference type="PROSITE" id="PS00409">
    <property type="entry name" value="PROKAR_NTER_METHYL"/>
    <property type="match status" value="1"/>
</dbReference>
<dbReference type="AlphaFoldDB" id="A0A1F5WFN4"/>
<keyword evidence="1" id="KW-1133">Transmembrane helix</keyword>
<dbReference type="NCBIfam" id="TIGR02532">
    <property type="entry name" value="IV_pilin_GFxxxE"/>
    <property type="match status" value="1"/>
</dbReference>
<comment type="caution">
    <text evidence="2">The sequence shown here is derived from an EMBL/GenBank/DDBJ whole genome shotgun (WGS) entry which is preliminary data.</text>
</comment>
<keyword evidence="1" id="KW-0472">Membrane</keyword>
<dbReference type="EMBL" id="MFHQ01000019">
    <property type="protein sequence ID" value="OGF74443.1"/>
    <property type="molecule type" value="Genomic_DNA"/>
</dbReference>
<keyword evidence="1" id="KW-0812">Transmembrane</keyword>
<evidence type="ECO:0000313" key="3">
    <source>
        <dbReference type="Proteomes" id="UP000178406"/>
    </source>
</evidence>
<protein>
    <recommendedName>
        <fullName evidence="4">Type II secretion system protein GspH</fullName>
    </recommendedName>
</protein>
<dbReference type="InterPro" id="IPR012902">
    <property type="entry name" value="N_methyl_site"/>
</dbReference>
<sequence length="197" mass="21240">MNIKKTSRGFTLVELVVVIGIVSLISTVTLANFPNFRDRIALNKESGKVAAALRNAQSFSLGVRQFASFPGPQGACDEVFQSNFPSYGVSFTAGDSAYYLFGDVNCNVGRDEGAEEVESFILEGGVRIQEICVDIDDETPTCGVPWTDVVYARPFPQVKISSEAGSHASVQLNLQSRDGATGRHVIIRNTGQVSVEN</sequence>